<organism evidence="3 4">
    <name type="scientific">Saccharothrix ecbatanensis</name>
    <dbReference type="NCBI Taxonomy" id="1105145"/>
    <lineage>
        <taxon>Bacteria</taxon>
        <taxon>Bacillati</taxon>
        <taxon>Actinomycetota</taxon>
        <taxon>Actinomycetes</taxon>
        <taxon>Pseudonocardiales</taxon>
        <taxon>Pseudonocardiaceae</taxon>
        <taxon>Saccharothrix</taxon>
    </lineage>
</organism>
<sequence length="496" mass="53712">MPILRSLAVVAAALLGTLVPGVAHAAPPDNDDFDASTPITALPFTAQLDRTEATRALDDPTNCVGWPAEGSVWFHHTTTEDGIVRIDTDGSDLDVKLSVLIGSRGDLRSLGCSGPGGPLTLRVTAGQTYYFMAADGYNGRGARLNLSVRQMTPVANDNFADAQTVTSLPFSAPQPDFTLAGAEPEEPWATTCAGVREGAPTVWFTYTPTRTESVLAHVRANSIGPVLSIYEGSSLPELRSLGCTEGHSWKGKAFRLVAGTTYHLQLQYSFYSSTEATMVLAEAPPLETEVSPSSSGEWSIFNDIDFRLYHRNDYDQPVTTEWDFGDGTSVPPSTEKQAVHRYAKDGNYTVTVRSTSEDGRVATDTTPVVVKTHDVGIAKFTTPSSARAGQQKQISVQVSNTRYLEKDTTVTFYKYGEWGWQEVGLMKLDVPAHPTRKVTFPFAYTFTQEDAVRGKVTFRAVVSLPYPSRDALPLDNEVISTATTVLPAATVTAHVN</sequence>
<dbReference type="EMBL" id="JACHMO010000001">
    <property type="protein sequence ID" value="MBB5803154.1"/>
    <property type="molecule type" value="Genomic_DNA"/>
</dbReference>
<feature type="signal peptide" evidence="1">
    <location>
        <begin position="1"/>
        <end position="25"/>
    </location>
</feature>
<dbReference type="SUPFAM" id="SSF49299">
    <property type="entry name" value="PKD domain"/>
    <property type="match status" value="1"/>
</dbReference>
<name>A0A7W9HJU4_9PSEU</name>
<evidence type="ECO:0000313" key="4">
    <source>
        <dbReference type="Proteomes" id="UP000552097"/>
    </source>
</evidence>
<dbReference type="Pfam" id="PF18911">
    <property type="entry name" value="PKD_4"/>
    <property type="match status" value="1"/>
</dbReference>
<dbReference type="Gene3D" id="2.60.40.10">
    <property type="entry name" value="Immunoglobulins"/>
    <property type="match status" value="1"/>
</dbReference>
<gene>
    <name evidence="3" type="ORF">F4560_002922</name>
</gene>
<dbReference type="SMART" id="SM00089">
    <property type="entry name" value="PKD"/>
    <property type="match status" value="1"/>
</dbReference>
<dbReference type="PROSITE" id="PS50093">
    <property type="entry name" value="PKD"/>
    <property type="match status" value="1"/>
</dbReference>
<dbReference type="Proteomes" id="UP000552097">
    <property type="component" value="Unassembled WGS sequence"/>
</dbReference>
<keyword evidence="1" id="KW-0732">Signal</keyword>
<feature type="domain" description="PKD" evidence="2">
    <location>
        <begin position="317"/>
        <end position="370"/>
    </location>
</feature>
<dbReference type="InterPro" id="IPR013783">
    <property type="entry name" value="Ig-like_fold"/>
</dbReference>
<dbReference type="AlphaFoldDB" id="A0A7W9HJU4"/>
<dbReference type="CDD" id="cd00146">
    <property type="entry name" value="PKD"/>
    <property type="match status" value="1"/>
</dbReference>
<dbReference type="InterPro" id="IPR035986">
    <property type="entry name" value="PKD_dom_sf"/>
</dbReference>
<feature type="chain" id="PRO_5031301672" description="PKD domain-containing protein" evidence="1">
    <location>
        <begin position="26"/>
        <end position="496"/>
    </location>
</feature>
<dbReference type="RefSeq" id="WP_184920325.1">
    <property type="nucleotide sequence ID" value="NZ_JACHMO010000001.1"/>
</dbReference>
<evidence type="ECO:0000259" key="2">
    <source>
        <dbReference type="PROSITE" id="PS50093"/>
    </source>
</evidence>
<keyword evidence="4" id="KW-1185">Reference proteome</keyword>
<dbReference type="GO" id="GO:0005975">
    <property type="term" value="P:carbohydrate metabolic process"/>
    <property type="evidence" value="ECO:0007669"/>
    <property type="project" value="UniProtKB-ARBA"/>
</dbReference>
<dbReference type="InterPro" id="IPR022409">
    <property type="entry name" value="PKD/Chitinase_dom"/>
</dbReference>
<proteinExistence type="predicted"/>
<protein>
    <recommendedName>
        <fullName evidence="2">PKD domain-containing protein</fullName>
    </recommendedName>
</protein>
<reference evidence="3 4" key="1">
    <citation type="submission" date="2020-08" db="EMBL/GenBank/DDBJ databases">
        <title>Sequencing the genomes of 1000 actinobacteria strains.</title>
        <authorList>
            <person name="Klenk H.-P."/>
        </authorList>
    </citation>
    <scope>NUCLEOTIDE SEQUENCE [LARGE SCALE GENOMIC DNA]</scope>
    <source>
        <strain evidence="3 4">DSM 45486</strain>
    </source>
</reference>
<dbReference type="InterPro" id="IPR000601">
    <property type="entry name" value="PKD_dom"/>
</dbReference>
<comment type="caution">
    <text evidence="3">The sequence shown here is derived from an EMBL/GenBank/DDBJ whole genome shotgun (WGS) entry which is preliminary data.</text>
</comment>
<evidence type="ECO:0000313" key="3">
    <source>
        <dbReference type="EMBL" id="MBB5803154.1"/>
    </source>
</evidence>
<evidence type="ECO:0000256" key="1">
    <source>
        <dbReference type="SAM" id="SignalP"/>
    </source>
</evidence>
<accession>A0A7W9HJU4</accession>